<gene>
    <name evidence="2" type="ORF">S06H3_42894</name>
</gene>
<organism evidence="2">
    <name type="scientific">marine sediment metagenome</name>
    <dbReference type="NCBI Taxonomy" id="412755"/>
    <lineage>
        <taxon>unclassified sequences</taxon>
        <taxon>metagenomes</taxon>
        <taxon>ecological metagenomes</taxon>
    </lineage>
</organism>
<evidence type="ECO:0000313" key="2">
    <source>
        <dbReference type="EMBL" id="GAI42315.1"/>
    </source>
</evidence>
<reference evidence="2" key="1">
    <citation type="journal article" date="2014" name="Front. Microbiol.">
        <title>High frequency of phylogenetically diverse reductive dehalogenase-homologous genes in deep subseafloor sedimentary metagenomes.</title>
        <authorList>
            <person name="Kawai M."/>
            <person name="Futagami T."/>
            <person name="Toyoda A."/>
            <person name="Takaki Y."/>
            <person name="Nishi S."/>
            <person name="Hori S."/>
            <person name="Arai W."/>
            <person name="Tsubouchi T."/>
            <person name="Morono Y."/>
            <person name="Uchiyama I."/>
            <person name="Ito T."/>
            <person name="Fujiyama A."/>
            <person name="Inagaki F."/>
            <person name="Takami H."/>
        </authorList>
    </citation>
    <scope>NUCLEOTIDE SEQUENCE</scope>
    <source>
        <strain evidence="2">Expedition CK06-06</strain>
    </source>
</reference>
<sequence length="119" mass="13455">MGFGFLTDKEIKDENTRLFKEGFVEKQARHASYDLTLGEEVYISGEEYPTRLSESSPFVSLPRGQFALLMTKEYVKMPKDYLGFISIRFGIKAQGLINVSGFHVDPGFQGKIVFSVFNA</sequence>
<name>X1PT92_9ZZZZ</name>
<evidence type="ECO:0000256" key="1">
    <source>
        <dbReference type="ARBA" id="ARBA00022801"/>
    </source>
</evidence>
<dbReference type="EMBL" id="BARV01026558">
    <property type="protein sequence ID" value="GAI42315.1"/>
    <property type="molecule type" value="Genomic_DNA"/>
</dbReference>
<keyword evidence="1" id="KW-0378">Hydrolase</keyword>
<comment type="caution">
    <text evidence="2">The sequence shown here is derived from an EMBL/GenBank/DDBJ whole genome shotgun (WGS) entry which is preliminary data.</text>
</comment>
<dbReference type="InterPro" id="IPR033704">
    <property type="entry name" value="dUTPase_trimeric"/>
</dbReference>
<dbReference type="GO" id="GO:0006229">
    <property type="term" value="P:dUTP biosynthetic process"/>
    <property type="evidence" value="ECO:0007669"/>
    <property type="project" value="InterPro"/>
</dbReference>
<dbReference type="InterPro" id="IPR011962">
    <property type="entry name" value="dCTP_deaminase"/>
</dbReference>
<dbReference type="InterPro" id="IPR036157">
    <property type="entry name" value="dUTPase-like_sf"/>
</dbReference>
<feature type="non-terminal residue" evidence="2">
    <location>
        <position position="119"/>
    </location>
</feature>
<dbReference type="Pfam" id="PF22769">
    <property type="entry name" value="DCD"/>
    <property type="match status" value="1"/>
</dbReference>
<proteinExistence type="predicted"/>
<dbReference type="AlphaFoldDB" id="X1PT92"/>
<dbReference type="Gene3D" id="2.70.40.10">
    <property type="match status" value="1"/>
</dbReference>
<protein>
    <submittedName>
        <fullName evidence="2">Uncharacterized protein</fullName>
    </submittedName>
</protein>
<dbReference type="CDD" id="cd07557">
    <property type="entry name" value="trimeric_dUTPase"/>
    <property type="match status" value="1"/>
</dbReference>
<dbReference type="SUPFAM" id="SSF51283">
    <property type="entry name" value="dUTPase-like"/>
    <property type="match status" value="1"/>
</dbReference>
<accession>X1PT92</accession>
<dbReference type="GO" id="GO:0008829">
    <property type="term" value="F:dCTP deaminase activity"/>
    <property type="evidence" value="ECO:0007669"/>
    <property type="project" value="InterPro"/>
</dbReference>